<feature type="compositionally biased region" description="Basic and acidic residues" evidence="1">
    <location>
        <begin position="344"/>
        <end position="368"/>
    </location>
</feature>
<dbReference type="EMBL" id="CCBP010000125">
    <property type="protein sequence ID" value="CDO73989.1"/>
    <property type="molecule type" value="Genomic_DNA"/>
</dbReference>
<evidence type="ECO:0000256" key="1">
    <source>
        <dbReference type="SAM" id="MobiDB-lite"/>
    </source>
</evidence>
<accession>A0A060SP34</accession>
<dbReference type="AlphaFoldDB" id="A0A060SP34"/>
<feature type="compositionally biased region" description="Basic and acidic residues" evidence="1">
    <location>
        <begin position="302"/>
        <end position="314"/>
    </location>
</feature>
<dbReference type="OMA" id="DPGCKYI"/>
<dbReference type="OrthoDB" id="2996389at2759"/>
<proteinExistence type="predicted"/>
<comment type="caution">
    <text evidence="2">The sequence shown here is derived from an EMBL/GenBank/DDBJ whole genome shotgun (WGS) entry which is preliminary data.</text>
</comment>
<protein>
    <submittedName>
        <fullName evidence="2">Uncharacterized protein</fullName>
    </submittedName>
</protein>
<dbReference type="HOGENOM" id="CLU_702179_0_0_1"/>
<gene>
    <name evidence="2" type="ORF">BN946_scf185043.g38</name>
</gene>
<dbReference type="Proteomes" id="UP000029665">
    <property type="component" value="Unassembled WGS sequence"/>
</dbReference>
<keyword evidence="3" id="KW-1185">Reference proteome</keyword>
<evidence type="ECO:0000313" key="2">
    <source>
        <dbReference type="EMBL" id="CDO73989.1"/>
    </source>
</evidence>
<sequence length="368" mass="41789">MPKKKGPPYTDDPGCKYIVIEDPWPGNASGKARDQVFFNHLCTWVRFMLGKTAEPEAVYHLNTRDEVIVQLPKEVDIVLVLGRHAWRQFLSHGHARDKDRVSYVFEYDYRSRGEPGNRMGPPRFSQTTLADSRGVSGDPPPHIRFPVIFPYPHVSWASPRGKRCADLALPLPHVRQPTPIPDTSLFEPYQHPTQLTSNTIENAQERTSSEVHHDPSQPRRFAAGKIGKLDPYEQDRIALRALQGDDKPSIVKREPSDVRVKIEGHPGSSTIKREPDLYGPSKEFRSAVERLQRTRAHAQQTPRREEDVKPRIVAEEPPLAPSDAFVEAYNKARSSQSGSAAEDANAKRIKEEEPHETTSRKKFKSEMY</sequence>
<reference evidence="2" key="1">
    <citation type="submission" date="2014-01" db="EMBL/GenBank/DDBJ databases">
        <title>The genome of the white-rot fungus Pycnoporus cinnabarinus: a basidiomycete model with a versatile arsenal for lignocellulosic biomass breakdown.</title>
        <authorList>
            <person name="Levasseur A."/>
            <person name="Lomascolo A."/>
            <person name="Ruiz-Duenas F.J."/>
            <person name="Uzan E."/>
            <person name="Piumi F."/>
            <person name="Kues U."/>
            <person name="Ram A.F.J."/>
            <person name="Murat C."/>
            <person name="Haon M."/>
            <person name="Benoit I."/>
            <person name="Arfi Y."/>
            <person name="Chevret D."/>
            <person name="Drula E."/>
            <person name="Kwon M.J."/>
            <person name="Gouret P."/>
            <person name="Lesage-Meessen L."/>
            <person name="Lombard V."/>
            <person name="Mariette J."/>
            <person name="Noirot C."/>
            <person name="Park J."/>
            <person name="Patyshakuliyeva A."/>
            <person name="Wieneger R.A.B."/>
            <person name="Wosten H.A.B."/>
            <person name="Martin F."/>
            <person name="Coutinho P.M."/>
            <person name="de Vries R."/>
            <person name="Martinez A.T."/>
            <person name="Klopp C."/>
            <person name="Pontarotti P."/>
            <person name="Henrissat B."/>
            <person name="Record E."/>
        </authorList>
    </citation>
    <scope>NUCLEOTIDE SEQUENCE [LARGE SCALE GENOMIC DNA]</scope>
    <source>
        <strain evidence="2">BRFM137</strain>
    </source>
</reference>
<organism evidence="2 3">
    <name type="scientific">Pycnoporus cinnabarinus</name>
    <name type="common">Cinnabar-red polypore</name>
    <name type="synonym">Trametes cinnabarina</name>
    <dbReference type="NCBI Taxonomy" id="5643"/>
    <lineage>
        <taxon>Eukaryota</taxon>
        <taxon>Fungi</taxon>
        <taxon>Dikarya</taxon>
        <taxon>Basidiomycota</taxon>
        <taxon>Agaricomycotina</taxon>
        <taxon>Agaricomycetes</taxon>
        <taxon>Polyporales</taxon>
        <taxon>Polyporaceae</taxon>
        <taxon>Trametes</taxon>
    </lineage>
</organism>
<evidence type="ECO:0000313" key="3">
    <source>
        <dbReference type="Proteomes" id="UP000029665"/>
    </source>
</evidence>
<feature type="region of interest" description="Disordered" evidence="1">
    <location>
        <begin position="291"/>
        <end position="368"/>
    </location>
</feature>
<name>A0A060SP34_PYCCI</name>